<proteinExistence type="evidence at transcript level"/>
<geneLocation type="mitochondrion" evidence="2"/>
<dbReference type="EMBL" id="GANO01004886">
    <property type="protein sequence ID" value="JAB54985.1"/>
    <property type="molecule type" value="mRNA"/>
</dbReference>
<feature type="chain" id="PRO_5004659287" evidence="1">
    <location>
        <begin position="23"/>
        <end position="97"/>
    </location>
</feature>
<dbReference type="AlphaFoldDB" id="U5ED38"/>
<accession>U5ED38</accession>
<organism evidence="2">
    <name type="scientific">Corethrella appendiculata</name>
    <dbReference type="NCBI Taxonomy" id="1370023"/>
    <lineage>
        <taxon>Eukaryota</taxon>
        <taxon>Metazoa</taxon>
        <taxon>Ecdysozoa</taxon>
        <taxon>Arthropoda</taxon>
        <taxon>Hexapoda</taxon>
        <taxon>Insecta</taxon>
        <taxon>Pterygota</taxon>
        <taxon>Neoptera</taxon>
        <taxon>Endopterygota</taxon>
        <taxon>Diptera</taxon>
        <taxon>Nematocera</taxon>
        <taxon>Culicoidea</taxon>
        <taxon>Chaoboridae</taxon>
        <taxon>Corethrella</taxon>
    </lineage>
</organism>
<feature type="non-terminal residue" evidence="2">
    <location>
        <position position="97"/>
    </location>
</feature>
<protein>
    <submittedName>
        <fullName evidence="2">Putative conserved secreted protein</fullName>
    </submittedName>
</protein>
<evidence type="ECO:0000256" key="1">
    <source>
        <dbReference type="SAM" id="SignalP"/>
    </source>
</evidence>
<keyword evidence="1" id="KW-0732">Signal</keyword>
<keyword evidence="2" id="KW-0496">Mitochondrion</keyword>
<evidence type="ECO:0000313" key="2">
    <source>
        <dbReference type="EMBL" id="JAB54985.1"/>
    </source>
</evidence>
<sequence length="97" mass="10950">MKMTSYLLFLSSLLAAVMMAAGKPVPNEQSTTPCVRKWNASVNNLNGWQFYKLYFDNNEMNCLWMKLLSLFTDAFHLRTHGVVDCSFGTGFPAAIMT</sequence>
<feature type="signal peptide" evidence="1">
    <location>
        <begin position="1"/>
        <end position="22"/>
    </location>
</feature>
<name>U5ED38_9DIPT</name>
<reference evidence="2" key="1">
    <citation type="journal article" date="2014" name="Insect Biochem. Mol. Biol.">
        <title>An insight into the sialome of the frog biting fly, Corethrella appendiculata.</title>
        <authorList>
            <person name="Ribeiro J.M.C."/>
            <person name="Chagas A.C."/>
            <person name="Pham V.M."/>
            <person name="Lounibos L.P."/>
            <person name="Calvo E."/>
        </authorList>
    </citation>
    <scope>NUCLEOTIDE SEQUENCE</scope>
    <source>
        <tissue evidence="2">Salivary glands</tissue>
    </source>
</reference>